<comment type="function">
    <text evidence="10">Component of the cap-binding complex (CBC), which binds cotranscriptionally to the 5'-cap of pre-mRNAs and is involved in various processes such as pre-mRNA splicing and RNA-mediated gene silencing (RNAi). The CBC complex is involved in miRNA-mediated RNA interference via its interaction with Ars2 and is required for primary microRNAs (miRNAs) processing. Also involved in innate immunity via the short interfering RNAs (siRNAs) processing machinery by restricting the viral RNA production. In the CBC complex, Cbp80 does not bind directly capped RNAs (m7GpppG-capped RNA) but is required to stabilize the movement of the N-terminal loop of Cbp20 and lock the CBC into a high affinity cap-binding state with the cap structure.</text>
</comment>
<dbReference type="GO" id="GO:0005846">
    <property type="term" value="C:nuclear cap binding complex"/>
    <property type="evidence" value="ECO:0007669"/>
    <property type="project" value="InterPro"/>
</dbReference>
<keyword evidence="9" id="KW-0539">Nucleus</keyword>
<dbReference type="InterPro" id="IPR015172">
    <property type="entry name" value="MIF4G-like_typ-1"/>
</dbReference>
<dbReference type="GO" id="GO:0008380">
    <property type="term" value="P:RNA splicing"/>
    <property type="evidence" value="ECO:0007669"/>
    <property type="project" value="UniProtKB-KW"/>
</dbReference>
<feature type="domain" description="MIF4G-like type 1" evidence="13">
    <location>
        <begin position="268"/>
        <end position="408"/>
    </location>
</feature>
<evidence type="ECO:0000256" key="11">
    <source>
        <dbReference type="ARBA" id="ARBA00030965"/>
    </source>
</evidence>
<comment type="subcellular location">
    <subcellularLocation>
        <location evidence="1">Nucleus</location>
    </subcellularLocation>
</comment>
<dbReference type="InterPro" id="IPR015174">
    <property type="entry name" value="MIF4G-like_typ-2"/>
</dbReference>
<feature type="domain" description="MIF4G-like type 2" evidence="14">
    <location>
        <begin position="423"/>
        <end position="580"/>
    </location>
</feature>
<organism evidence="15 16">
    <name type="scientific">Drosophila rubida</name>
    <dbReference type="NCBI Taxonomy" id="30044"/>
    <lineage>
        <taxon>Eukaryota</taxon>
        <taxon>Metazoa</taxon>
        <taxon>Ecdysozoa</taxon>
        <taxon>Arthropoda</taxon>
        <taxon>Hexapoda</taxon>
        <taxon>Insecta</taxon>
        <taxon>Pterygota</taxon>
        <taxon>Neoptera</taxon>
        <taxon>Endopterygota</taxon>
        <taxon>Diptera</taxon>
        <taxon>Brachycera</taxon>
        <taxon>Muscomorpha</taxon>
        <taxon>Ephydroidea</taxon>
        <taxon>Drosophilidae</taxon>
        <taxon>Drosophila</taxon>
    </lineage>
</organism>
<evidence type="ECO:0000256" key="6">
    <source>
        <dbReference type="ARBA" id="ARBA00023042"/>
    </source>
</evidence>
<dbReference type="SUPFAM" id="SSF48371">
    <property type="entry name" value="ARM repeat"/>
    <property type="match status" value="3"/>
</dbReference>
<dbReference type="GO" id="GO:0006370">
    <property type="term" value="P:7-methylguanosine mRNA capping"/>
    <property type="evidence" value="ECO:0007669"/>
    <property type="project" value="UniProtKB-KW"/>
</dbReference>
<evidence type="ECO:0000259" key="14">
    <source>
        <dbReference type="Pfam" id="PF09090"/>
    </source>
</evidence>
<evidence type="ECO:0000313" key="16">
    <source>
        <dbReference type="Proteomes" id="UP001200034"/>
    </source>
</evidence>
<evidence type="ECO:0000256" key="1">
    <source>
        <dbReference type="ARBA" id="ARBA00004123"/>
    </source>
</evidence>
<dbReference type="PANTHER" id="PTHR12412:SF2">
    <property type="entry name" value="NUCLEAR CAP-BINDING PROTEIN SUBUNIT 1"/>
    <property type="match status" value="1"/>
</dbReference>
<proteinExistence type="inferred from homology"/>
<dbReference type="GO" id="GO:0003729">
    <property type="term" value="F:mRNA binding"/>
    <property type="evidence" value="ECO:0007669"/>
    <property type="project" value="TreeGrafter"/>
</dbReference>
<dbReference type="GO" id="GO:0005634">
    <property type="term" value="C:nucleus"/>
    <property type="evidence" value="ECO:0007669"/>
    <property type="project" value="UniProtKB-SubCell"/>
</dbReference>
<reference evidence="15" key="1">
    <citation type="journal article" date="2021" name="Mol. Ecol. Resour.">
        <title>Phylogenomic analyses of the genus Drosophila reveals genomic signals of climate adaptation.</title>
        <authorList>
            <person name="Li F."/>
            <person name="Rane R.V."/>
            <person name="Luria V."/>
            <person name="Xiong Z."/>
            <person name="Chen J."/>
            <person name="Li Z."/>
            <person name="Catullo R.A."/>
            <person name="Griffin P.C."/>
            <person name="Schiffer M."/>
            <person name="Pearce S."/>
            <person name="Lee S.F."/>
            <person name="McElroy K."/>
            <person name="Stocker A."/>
            <person name="Shirriffs J."/>
            <person name="Cockerell F."/>
            <person name="Coppin C."/>
            <person name="Sgro C.M."/>
            <person name="Karger A."/>
            <person name="Cain J.W."/>
            <person name="Weber J.A."/>
            <person name="Santpere G."/>
            <person name="Kirschner M.W."/>
            <person name="Hoffmann A.A."/>
            <person name="Oakeshott J.G."/>
            <person name="Zhang G."/>
        </authorList>
    </citation>
    <scope>NUCLEOTIDE SEQUENCE</scope>
    <source>
        <strain evidence="15">BGI-SZ-2011g</strain>
    </source>
</reference>
<dbReference type="InterPro" id="IPR003890">
    <property type="entry name" value="MIF4G-like_typ-3"/>
</dbReference>
<dbReference type="AlphaFoldDB" id="A0AAD4K4J0"/>
<protein>
    <recommendedName>
        <fullName evidence="4">Nuclear cap-binding protein subunit 1</fullName>
    </recommendedName>
    <alternativeName>
        <fullName evidence="11">80 kDa nuclear cap-binding protein</fullName>
    </alternativeName>
</protein>
<gene>
    <name evidence="15" type="ORF">KR093_005156</name>
</gene>
<dbReference type="PANTHER" id="PTHR12412">
    <property type="entry name" value="CAP BINDING PROTEIN"/>
    <property type="match status" value="1"/>
</dbReference>
<evidence type="ECO:0000256" key="3">
    <source>
        <dbReference type="ARBA" id="ARBA00011361"/>
    </source>
</evidence>
<evidence type="ECO:0000259" key="13">
    <source>
        <dbReference type="Pfam" id="PF09088"/>
    </source>
</evidence>
<dbReference type="Proteomes" id="UP001200034">
    <property type="component" value="Unassembled WGS sequence"/>
</dbReference>
<evidence type="ECO:0000313" key="15">
    <source>
        <dbReference type="EMBL" id="KAH8377374.1"/>
    </source>
</evidence>
<comment type="subunit">
    <text evidence="3">Component of the nuclear cap-binding complex (CBC), a heterodimer composed of Cbp80 and Cbp20 that interacts with m7GpppG-capped RNA.</text>
</comment>
<keyword evidence="8" id="KW-0508">mRNA splicing</keyword>
<evidence type="ECO:0000256" key="9">
    <source>
        <dbReference type="ARBA" id="ARBA00023242"/>
    </source>
</evidence>
<dbReference type="Gene3D" id="1.25.40.180">
    <property type="match status" value="3"/>
</dbReference>
<evidence type="ECO:0000256" key="7">
    <source>
        <dbReference type="ARBA" id="ARBA00023158"/>
    </source>
</evidence>
<comment type="caution">
    <text evidence="15">The sequence shown here is derived from an EMBL/GenBank/DDBJ whole genome shotgun (WGS) entry which is preliminary data.</text>
</comment>
<dbReference type="EMBL" id="JAJJHW010001127">
    <property type="protein sequence ID" value="KAH8377374.1"/>
    <property type="molecule type" value="Genomic_DNA"/>
</dbReference>
<evidence type="ECO:0000256" key="2">
    <source>
        <dbReference type="ARBA" id="ARBA00007413"/>
    </source>
</evidence>
<name>A0AAD4K4J0_9MUSC</name>
<dbReference type="GO" id="GO:0031047">
    <property type="term" value="P:regulatory ncRNA-mediated gene silencing"/>
    <property type="evidence" value="ECO:0007669"/>
    <property type="project" value="UniProtKB-KW"/>
</dbReference>
<dbReference type="Pfam" id="PF09090">
    <property type="entry name" value="MIF4G_like_2"/>
    <property type="match status" value="1"/>
</dbReference>
<dbReference type="InterPro" id="IPR016024">
    <property type="entry name" value="ARM-type_fold"/>
</dbReference>
<keyword evidence="7" id="KW-0943">RNA-mediated gene silencing</keyword>
<keyword evidence="16" id="KW-1185">Reference proteome</keyword>
<comment type="similarity">
    <text evidence="2">Belongs to the NCBP1 family.</text>
</comment>
<evidence type="ECO:0000256" key="5">
    <source>
        <dbReference type="ARBA" id="ARBA00022664"/>
    </source>
</evidence>
<feature type="domain" description="MIF4G" evidence="12">
    <location>
        <begin position="1"/>
        <end position="173"/>
    </location>
</feature>
<evidence type="ECO:0000256" key="8">
    <source>
        <dbReference type="ARBA" id="ARBA00023187"/>
    </source>
</evidence>
<dbReference type="Pfam" id="PF09088">
    <property type="entry name" value="MIF4G_like"/>
    <property type="match status" value="1"/>
</dbReference>
<evidence type="ECO:0000256" key="4">
    <source>
        <dbReference type="ARBA" id="ARBA00019879"/>
    </source>
</evidence>
<dbReference type="InterPro" id="IPR027159">
    <property type="entry name" value="CBP80"/>
</dbReference>
<keyword evidence="6" id="KW-0506">mRNA capping</keyword>
<accession>A0AAD4K4J0</accession>
<dbReference type="GO" id="GO:0000339">
    <property type="term" value="F:RNA cap binding"/>
    <property type="evidence" value="ECO:0007669"/>
    <property type="project" value="InterPro"/>
</dbReference>
<feature type="non-terminal residue" evidence="15">
    <location>
        <position position="668"/>
    </location>
</feature>
<sequence>ILRILIDCVATHPMQTAVYATFLGLVNVRDYEFGGETVSHLMRQLAKQLHLGEWNAARSLLLLLADLVNASLATVGSLLQLLNLLLDVCDEEEATQSRRDFYAYMVMSALPLVGREFYEKKELALQALTKRLQLYMSKQRRAPESEVALLRVWSHSEMSQHEYLELLWQQLMRLANNNWIEQQLLRPYVAFDDRLSTALQHALPTLQLPPQRAVLRLRYPKSRLVFRLFELSDAPTHLRLPEELDIERYVVESHILELLQLHHLERKLCAAQLLAFAATKPQLAVEHCVVEVLLGQLLQLPHAPYLPINYGAIIIELCKLQPCKFSQIVAQAVDVLFTQLEFMSVSSLDRFVLWFSHHLSNFRYQWSWQDWESCTKVSPLHPSAMFVRELFKRCMRLSYREHIVQLVPYSYAALLPPPPEPSFKYIDQLLPGAQLANQLLQAIRGKSSVLDIGGLIEAAELDAELKIDVFMQCCLHIGCKSFTHIFAILCKLQPVLQMLTHGADSELAMLRAIGEVWAANEQLQFVLVEKMLKMQLVTARVVIDWIFGQPQQLCYMYLWDLLQSTLKFSQHAVVVVNAEVPVEPPKVGDLLLYAVQCCAKVLTEHELSSELKNTDYWSHWVLGRLLGLLFNHIEEMREISAQLTKIAADWEHCKRLPKLIESYLAYIQ</sequence>
<dbReference type="GO" id="GO:0006406">
    <property type="term" value="P:mRNA export from nucleus"/>
    <property type="evidence" value="ECO:0007669"/>
    <property type="project" value="InterPro"/>
</dbReference>
<dbReference type="Pfam" id="PF02854">
    <property type="entry name" value="MIF4G"/>
    <property type="match status" value="1"/>
</dbReference>
<evidence type="ECO:0000256" key="10">
    <source>
        <dbReference type="ARBA" id="ARBA00024736"/>
    </source>
</evidence>
<dbReference type="GO" id="GO:0000184">
    <property type="term" value="P:nuclear-transcribed mRNA catabolic process, nonsense-mediated decay"/>
    <property type="evidence" value="ECO:0007669"/>
    <property type="project" value="TreeGrafter"/>
</dbReference>
<keyword evidence="5" id="KW-0507">mRNA processing</keyword>
<evidence type="ECO:0000259" key="12">
    <source>
        <dbReference type="Pfam" id="PF02854"/>
    </source>
</evidence>